<dbReference type="PROSITE" id="PS51257">
    <property type="entry name" value="PROKAR_LIPOPROTEIN"/>
    <property type="match status" value="1"/>
</dbReference>
<evidence type="ECO:0000313" key="2">
    <source>
        <dbReference type="Proteomes" id="UP001151133"/>
    </source>
</evidence>
<reference evidence="1" key="1">
    <citation type="submission" date="2022-10" db="EMBL/GenBank/DDBJ databases">
        <title>Two novel species of Flavobacterium.</title>
        <authorList>
            <person name="Liu Q."/>
            <person name="Xin Y.-H."/>
        </authorList>
    </citation>
    <scope>NUCLEOTIDE SEQUENCE</scope>
    <source>
        <strain evidence="1">LS1R47</strain>
    </source>
</reference>
<sequence>MRKTALFLTTILLVLISCKEEKKTTKKNKITSREISIIFPDTVYINTWYNGKINYKNDLDTLTTEIRKLQKNTRFLRFTLITTKDINYNDEHLKKIVNDTCIAENNRLIPIYSIRFDKLGVNYIDGIINDEVMIENGAKNNKGEPMTRIITHETRITKRVIVIDKHQKKGTPKIQKAKRT</sequence>
<dbReference type="Proteomes" id="UP001151133">
    <property type="component" value="Unassembled WGS sequence"/>
</dbReference>
<keyword evidence="2" id="KW-1185">Reference proteome</keyword>
<gene>
    <name evidence="1" type="ORF">OIU80_07645</name>
</gene>
<dbReference type="RefSeq" id="WP_264286439.1">
    <property type="nucleotide sequence ID" value="NZ_JAOZEV010000004.1"/>
</dbReference>
<accession>A0A9X2ZLU4</accession>
<dbReference type="AlphaFoldDB" id="A0A9X2ZLU4"/>
<name>A0A9X2ZLU4_9FLAO</name>
<dbReference type="EMBL" id="JAOZEV010000004">
    <property type="protein sequence ID" value="MCV9932152.1"/>
    <property type="molecule type" value="Genomic_DNA"/>
</dbReference>
<organism evidence="1 2">
    <name type="scientific">Flavobacterium frigoritolerans</name>
    <dbReference type="NCBI Taxonomy" id="2987686"/>
    <lineage>
        <taxon>Bacteria</taxon>
        <taxon>Pseudomonadati</taxon>
        <taxon>Bacteroidota</taxon>
        <taxon>Flavobacteriia</taxon>
        <taxon>Flavobacteriales</taxon>
        <taxon>Flavobacteriaceae</taxon>
        <taxon>Flavobacterium</taxon>
    </lineage>
</organism>
<evidence type="ECO:0000313" key="1">
    <source>
        <dbReference type="EMBL" id="MCV9932152.1"/>
    </source>
</evidence>
<proteinExistence type="predicted"/>
<protein>
    <submittedName>
        <fullName evidence="1">Uncharacterized protein</fullName>
    </submittedName>
</protein>
<comment type="caution">
    <text evidence="1">The sequence shown here is derived from an EMBL/GenBank/DDBJ whole genome shotgun (WGS) entry which is preliminary data.</text>
</comment>